<dbReference type="InterPro" id="IPR025665">
    <property type="entry name" value="Beta-barrel_OMP_2"/>
</dbReference>
<accession>A0ABU7IWK3</accession>
<evidence type="ECO:0000256" key="1">
    <source>
        <dbReference type="SAM" id="SignalP"/>
    </source>
</evidence>
<organism evidence="3 4">
    <name type="scientific">Maribacter cobaltidurans</name>
    <dbReference type="NCBI Taxonomy" id="1178778"/>
    <lineage>
        <taxon>Bacteria</taxon>
        <taxon>Pseudomonadati</taxon>
        <taxon>Bacteroidota</taxon>
        <taxon>Flavobacteriia</taxon>
        <taxon>Flavobacteriales</taxon>
        <taxon>Flavobacteriaceae</taxon>
        <taxon>Maribacter</taxon>
    </lineage>
</organism>
<keyword evidence="1" id="KW-0732">Signal</keyword>
<dbReference type="EMBL" id="JAZDDG010000007">
    <property type="protein sequence ID" value="MEE1977379.1"/>
    <property type="molecule type" value="Genomic_DNA"/>
</dbReference>
<dbReference type="InterPro" id="IPR011250">
    <property type="entry name" value="OMP/PagP_B-barrel"/>
</dbReference>
<proteinExistence type="predicted"/>
<evidence type="ECO:0000313" key="3">
    <source>
        <dbReference type="EMBL" id="MEE1977379.1"/>
    </source>
</evidence>
<dbReference type="RefSeq" id="WP_272652069.1">
    <property type="nucleotide sequence ID" value="NZ_JAZDDG010000007.1"/>
</dbReference>
<comment type="caution">
    <text evidence="3">The sequence shown here is derived from an EMBL/GenBank/DDBJ whole genome shotgun (WGS) entry which is preliminary data.</text>
</comment>
<evidence type="ECO:0000313" key="4">
    <source>
        <dbReference type="Proteomes" id="UP001356308"/>
    </source>
</evidence>
<gene>
    <name evidence="3" type="ORF">V1I91_14940</name>
</gene>
<reference evidence="3 4" key="1">
    <citation type="submission" date="2024-01" db="EMBL/GenBank/DDBJ databases">
        <title>Maribacter spp. originated from different algae showed divergent polysaccharides utilization ability.</title>
        <authorList>
            <person name="Wang H."/>
            <person name="Wu Y."/>
        </authorList>
    </citation>
    <scope>NUCLEOTIDE SEQUENCE [LARGE SCALE GENOMIC DNA]</scope>
    <source>
        <strain evidence="3 4">PR1</strain>
    </source>
</reference>
<dbReference type="SUPFAM" id="SSF56925">
    <property type="entry name" value="OMPA-like"/>
    <property type="match status" value="1"/>
</dbReference>
<feature type="domain" description="Outer membrane protein beta-barrel" evidence="2">
    <location>
        <begin position="20"/>
        <end position="168"/>
    </location>
</feature>
<dbReference type="PROSITE" id="PS51257">
    <property type="entry name" value="PROKAR_LIPOPROTEIN"/>
    <property type="match status" value="1"/>
</dbReference>
<evidence type="ECO:0000259" key="2">
    <source>
        <dbReference type="Pfam" id="PF13568"/>
    </source>
</evidence>
<dbReference type="Pfam" id="PF13568">
    <property type="entry name" value="OMP_b-brl_2"/>
    <property type="match status" value="1"/>
</dbReference>
<keyword evidence="4" id="KW-1185">Reference proteome</keyword>
<sequence>MKKVVLMVSLLILGCYSITAQDDMRFGAKAGFNISSLGGDANLSYDPKAGFHVGGVLEIPFSDELMIQPEALISLQGSGGFFQDDLNFWYLNVPVMAKYNVWDELYVEAGPYLGLLLSNNVDRNISGTGASFDNTNGLDLGLGIGAGYRLDENFYFQIRYSTGFINVIEDVNSKNRVFAVSAVYFL</sequence>
<feature type="signal peptide" evidence="1">
    <location>
        <begin position="1"/>
        <end position="20"/>
    </location>
</feature>
<dbReference type="Proteomes" id="UP001356308">
    <property type="component" value="Unassembled WGS sequence"/>
</dbReference>
<name>A0ABU7IWK3_9FLAO</name>
<dbReference type="Gene3D" id="2.40.160.20">
    <property type="match status" value="1"/>
</dbReference>
<feature type="chain" id="PRO_5046669430" evidence="1">
    <location>
        <begin position="21"/>
        <end position="186"/>
    </location>
</feature>
<protein>
    <submittedName>
        <fullName evidence="3">Porin family protein</fullName>
    </submittedName>
</protein>